<dbReference type="SUPFAM" id="SSF49503">
    <property type="entry name" value="Cupredoxins"/>
    <property type="match status" value="1"/>
</dbReference>
<protein>
    <submittedName>
        <fullName evidence="2">Cupredoxin domain-containing protein</fullName>
    </submittedName>
</protein>
<reference evidence="2" key="1">
    <citation type="submission" date="2020-10" db="EMBL/GenBank/DDBJ databases">
        <authorList>
            <person name="Castelo-Branco R."/>
            <person name="Eusebio N."/>
            <person name="Adriana R."/>
            <person name="Vieira A."/>
            <person name="Brugerolle De Fraissinette N."/>
            <person name="Rezende De Castro R."/>
            <person name="Schneider M.P."/>
            <person name="Vasconcelos V."/>
            <person name="Leao P.N."/>
        </authorList>
    </citation>
    <scope>NUCLEOTIDE SEQUENCE</scope>
    <source>
        <strain evidence="2">LEGE 11480</strain>
    </source>
</reference>
<dbReference type="EMBL" id="JADEXQ010000036">
    <property type="protein sequence ID" value="MBE9030451.1"/>
    <property type="molecule type" value="Genomic_DNA"/>
</dbReference>
<proteinExistence type="predicted"/>
<comment type="caution">
    <text evidence="2">The sequence shown here is derived from an EMBL/GenBank/DDBJ whole genome shotgun (WGS) entry which is preliminary data.</text>
</comment>
<keyword evidence="3" id="KW-1185">Reference proteome</keyword>
<organism evidence="2 3">
    <name type="scientific">Romeriopsis navalis LEGE 11480</name>
    <dbReference type="NCBI Taxonomy" id="2777977"/>
    <lineage>
        <taxon>Bacteria</taxon>
        <taxon>Bacillati</taxon>
        <taxon>Cyanobacteriota</taxon>
        <taxon>Cyanophyceae</taxon>
        <taxon>Leptolyngbyales</taxon>
        <taxon>Leptolyngbyaceae</taxon>
        <taxon>Romeriopsis</taxon>
        <taxon>Romeriopsis navalis</taxon>
    </lineage>
</organism>
<sequence>MTMSAILLLTSSVHAREDNSINSQQALRSIEQPLSRKVIITLAGIGLIGTELWWFLGKSRQVQQADSSTEIQTQTIIVDGGYQPDTVVVQAGKPVHLRFQRQDSNSCLDQILLPDFGVQLHLTMNEITTVKFTPTEPGEYAFTCGMQMFRGTVVVQ</sequence>
<gene>
    <name evidence="2" type="ORF">IQ266_11990</name>
</gene>
<accession>A0A928Z2J5</accession>
<dbReference type="InterPro" id="IPR008972">
    <property type="entry name" value="Cupredoxin"/>
</dbReference>
<name>A0A928Z2J5_9CYAN</name>
<evidence type="ECO:0000313" key="2">
    <source>
        <dbReference type="EMBL" id="MBE9030451.1"/>
    </source>
</evidence>
<dbReference type="InterPro" id="IPR028096">
    <property type="entry name" value="EfeO_Cupredoxin"/>
</dbReference>
<dbReference type="Gene3D" id="2.60.40.420">
    <property type="entry name" value="Cupredoxins - blue copper proteins"/>
    <property type="match status" value="1"/>
</dbReference>
<evidence type="ECO:0000259" key="1">
    <source>
        <dbReference type="Pfam" id="PF13473"/>
    </source>
</evidence>
<dbReference type="AlphaFoldDB" id="A0A928Z2J5"/>
<dbReference type="Pfam" id="PF13473">
    <property type="entry name" value="Cupredoxin_1"/>
    <property type="match status" value="1"/>
</dbReference>
<evidence type="ECO:0000313" key="3">
    <source>
        <dbReference type="Proteomes" id="UP000625316"/>
    </source>
</evidence>
<dbReference type="Proteomes" id="UP000625316">
    <property type="component" value="Unassembled WGS sequence"/>
</dbReference>
<feature type="domain" description="EfeO-type cupredoxin-like" evidence="1">
    <location>
        <begin position="53"/>
        <end position="155"/>
    </location>
</feature>